<keyword evidence="2" id="KW-0045">Antibiotic biosynthesis</keyword>
<dbReference type="GO" id="GO:0008194">
    <property type="term" value="F:UDP-glycosyltransferase activity"/>
    <property type="evidence" value="ECO:0007669"/>
    <property type="project" value="InterPro"/>
</dbReference>
<dbReference type="InterPro" id="IPR050426">
    <property type="entry name" value="Glycosyltransferase_28"/>
</dbReference>
<organism evidence="5 6">
    <name type="scientific">Kibdelosporangium aridum</name>
    <dbReference type="NCBI Taxonomy" id="2030"/>
    <lineage>
        <taxon>Bacteria</taxon>
        <taxon>Bacillati</taxon>
        <taxon>Actinomycetota</taxon>
        <taxon>Actinomycetes</taxon>
        <taxon>Pseudonocardiales</taxon>
        <taxon>Pseudonocardiaceae</taxon>
        <taxon>Kibdelosporangium</taxon>
    </lineage>
</organism>
<dbReference type="AlphaFoldDB" id="A0A1W2CGL2"/>
<dbReference type="Pfam" id="PF06722">
    <property type="entry name" value="EryCIII-like_C"/>
    <property type="match status" value="1"/>
</dbReference>
<dbReference type="GO" id="GO:0033072">
    <property type="term" value="P:vancomycin biosynthetic process"/>
    <property type="evidence" value="ECO:0007669"/>
    <property type="project" value="UniProtKB-UniPathway"/>
</dbReference>
<feature type="domain" description="Erythromycin biosynthesis protein CIII-like C-terminal" evidence="4">
    <location>
        <begin position="282"/>
        <end position="361"/>
    </location>
</feature>
<gene>
    <name evidence="5" type="ORF">SAMN05661093_01959</name>
</gene>
<dbReference type="GO" id="GO:0005975">
    <property type="term" value="P:carbohydrate metabolic process"/>
    <property type="evidence" value="ECO:0007669"/>
    <property type="project" value="InterPro"/>
</dbReference>
<name>A0A1W2CGL2_KIBAR</name>
<reference evidence="5 6" key="1">
    <citation type="submission" date="2017-04" db="EMBL/GenBank/DDBJ databases">
        <authorList>
            <person name="Afonso C.L."/>
            <person name="Miller P.J."/>
            <person name="Scott M.A."/>
            <person name="Spackman E."/>
            <person name="Goraichik I."/>
            <person name="Dimitrov K.M."/>
            <person name="Suarez D.L."/>
            <person name="Swayne D.E."/>
        </authorList>
    </citation>
    <scope>NUCLEOTIDE SEQUENCE [LARGE SCALE GENOMIC DNA]</scope>
    <source>
        <strain evidence="5 6">DSM 43828</strain>
    </source>
</reference>
<dbReference type="OrthoDB" id="3253247at2"/>
<accession>A0A1W2CGL2</accession>
<evidence type="ECO:0000313" key="6">
    <source>
        <dbReference type="Proteomes" id="UP000192674"/>
    </source>
</evidence>
<proteinExistence type="predicted"/>
<evidence type="ECO:0000259" key="4">
    <source>
        <dbReference type="Pfam" id="PF06722"/>
    </source>
</evidence>
<protein>
    <submittedName>
        <fullName evidence="5">UDP:flavonoid glycosyltransferase YjiC, YdhE family</fullName>
    </submittedName>
</protein>
<dbReference type="Proteomes" id="UP000192674">
    <property type="component" value="Unassembled WGS sequence"/>
</dbReference>
<dbReference type="PANTHER" id="PTHR48050">
    <property type="entry name" value="STEROL 3-BETA-GLUCOSYLTRANSFERASE"/>
    <property type="match status" value="1"/>
</dbReference>
<dbReference type="GO" id="GO:0016758">
    <property type="term" value="F:hexosyltransferase activity"/>
    <property type="evidence" value="ECO:0007669"/>
    <property type="project" value="InterPro"/>
</dbReference>
<dbReference type="PANTHER" id="PTHR48050:SF13">
    <property type="entry name" value="STEROL 3-BETA-GLUCOSYLTRANSFERASE UGT80A2"/>
    <property type="match status" value="1"/>
</dbReference>
<comment type="pathway">
    <text evidence="1">Antibiotic biosynthesis; vancomycin biosynthesis.</text>
</comment>
<dbReference type="FunFam" id="3.40.50.2000:FF:000009">
    <property type="entry name" value="Sterol 3-beta-glucosyltransferase UGT80A2"/>
    <property type="match status" value="1"/>
</dbReference>
<evidence type="ECO:0000256" key="2">
    <source>
        <dbReference type="ARBA" id="ARBA00023194"/>
    </source>
</evidence>
<keyword evidence="5" id="KW-0808">Transferase</keyword>
<dbReference type="Gene3D" id="3.40.50.2000">
    <property type="entry name" value="Glycogen Phosphorylase B"/>
    <property type="match status" value="2"/>
</dbReference>
<dbReference type="InterPro" id="IPR004276">
    <property type="entry name" value="GlycoTrans_28_N"/>
</dbReference>
<dbReference type="Pfam" id="PF03033">
    <property type="entry name" value="Glyco_transf_28"/>
    <property type="match status" value="1"/>
</dbReference>
<dbReference type="InterPro" id="IPR010610">
    <property type="entry name" value="EryCIII-like_C"/>
</dbReference>
<dbReference type="RefSeq" id="WP_084425711.1">
    <property type="nucleotide sequence ID" value="NZ_FWXV01000002.1"/>
</dbReference>
<dbReference type="CDD" id="cd03784">
    <property type="entry name" value="GT1_Gtf-like"/>
    <property type="match status" value="1"/>
</dbReference>
<evidence type="ECO:0000313" key="5">
    <source>
        <dbReference type="EMBL" id="SMC83778.1"/>
    </source>
</evidence>
<feature type="domain" description="Glycosyltransferase family 28 N-terminal" evidence="3">
    <location>
        <begin position="3"/>
        <end position="116"/>
    </location>
</feature>
<evidence type="ECO:0000256" key="1">
    <source>
        <dbReference type="ARBA" id="ARBA00004660"/>
    </source>
</evidence>
<dbReference type="UniPathway" id="UPA00162"/>
<dbReference type="InterPro" id="IPR002213">
    <property type="entry name" value="UDP_glucos_trans"/>
</dbReference>
<sequence>MRVLLSAIGSRGEIEPTMALALRLQELGHEVRMVAPPDFRGLVGAAGIPFVPVGPEVRLTAKRMTPQEMRKAADQSVIDQFEVISTAGTGFDAVVGAGMLQFAAHSAAEKLGVPYFFGTFCALSFPSPHHAPPAFGSLGESRERTEDNETLWEADRVRFNGFLPVLNSCRESAGLPAISDLRSHMFGEQPMLAADPVLGPWPDPADTSVDQTGAWLRKDQRPLEPELAKFLDAGEPPIYFGFGSMFVKPEYSRSAIDAARALGRRAIVMRGWADLSLVDESDDVIIVGEVNHQEVFKRSAAVVHHGGAGTTTTAALSGTPQVIMPQMFDQFYWAEQVEHLGIGREQSPDKLAEAVEFVLRPEMVASAKEVSAGIRTDGAMTAAQRITSQ</sequence>
<dbReference type="EMBL" id="FWXV01000002">
    <property type="protein sequence ID" value="SMC83778.1"/>
    <property type="molecule type" value="Genomic_DNA"/>
</dbReference>
<keyword evidence="6" id="KW-1185">Reference proteome</keyword>
<evidence type="ECO:0000259" key="3">
    <source>
        <dbReference type="Pfam" id="PF03033"/>
    </source>
</evidence>
<dbReference type="SUPFAM" id="SSF53756">
    <property type="entry name" value="UDP-Glycosyltransferase/glycogen phosphorylase"/>
    <property type="match status" value="1"/>
</dbReference>